<dbReference type="EMBL" id="CM047586">
    <property type="protein sequence ID" value="KAI9909122.1"/>
    <property type="molecule type" value="Genomic_DNA"/>
</dbReference>
<organism evidence="1 2">
    <name type="scientific">Peronosclerospora sorghi</name>
    <dbReference type="NCBI Taxonomy" id="230839"/>
    <lineage>
        <taxon>Eukaryota</taxon>
        <taxon>Sar</taxon>
        <taxon>Stramenopiles</taxon>
        <taxon>Oomycota</taxon>
        <taxon>Peronosporomycetes</taxon>
        <taxon>Peronosporales</taxon>
        <taxon>Peronosporaceae</taxon>
        <taxon>Peronosclerospora</taxon>
    </lineage>
</organism>
<gene>
    <name evidence="1" type="ORF">PsorP6_014839</name>
</gene>
<dbReference type="Proteomes" id="UP001163321">
    <property type="component" value="Chromosome 7"/>
</dbReference>
<protein>
    <submittedName>
        <fullName evidence="1">Uncharacterized protein</fullName>
    </submittedName>
</protein>
<sequence>MVGVDLEIDEKKLWDPAQSQAYMDTLPDMKLFEDHIVEGDEMVEAIQALVEDGESAQSLALHWKNQGNDMFSDAKRLIGVTLRMLLNTIKMRFRKLQGAGAINGRAGPSI</sequence>
<reference evidence="1 2" key="1">
    <citation type="journal article" date="2022" name="bioRxiv">
        <title>The genome of the oomycete Peronosclerospora sorghi, a cosmopolitan pathogen of maize and sorghum, is inflated with dispersed pseudogenes.</title>
        <authorList>
            <person name="Fletcher K."/>
            <person name="Martin F."/>
            <person name="Isakeit T."/>
            <person name="Cavanaugh K."/>
            <person name="Magill C."/>
            <person name="Michelmore R."/>
        </authorList>
    </citation>
    <scope>NUCLEOTIDE SEQUENCE [LARGE SCALE GENOMIC DNA]</scope>
    <source>
        <strain evidence="1">P6</strain>
    </source>
</reference>
<evidence type="ECO:0000313" key="2">
    <source>
        <dbReference type="Proteomes" id="UP001163321"/>
    </source>
</evidence>
<keyword evidence="2" id="KW-1185">Reference proteome</keyword>
<comment type="caution">
    <text evidence="1">The sequence shown here is derived from an EMBL/GenBank/DDBJ whole genome shotgun (WGS) entry which is preliminary data.</text>
</comment>
<name>A0ACC0VS58_9STRA</name>
<evidence type="ECO:0000313" key="1">
    <source>
        <dbReference type="EMBL" id="KAI9909122.1"/>
    </source>
</evidence>
<accession>A0ACC0VS58</accession>
<proteinExistence type="predicted"/>